<feature type="binding site" evidence="12">
    <location>
        <position position="434"/>
    </location>
    <ligand>
        <name>Zn(2+)</name>
        <dbReference type="ChEBI" id="CHEBI:29105"/>
        <label>1</label>
    </ligand>
</feature>
<dbReference type="SUPFAM" id="SSF52540">
    <property type="entry name" value="P-loop containing nucleoside triphosphate hydrolases"/>
    <property type="match status" value="2"/>
</dbReference>
<dbReference type="EMBL" id="LWDL01000012">
    <property type="protein sequence ID" value="OQW52688.1"/>
    <property type="molecule type" value="Genomic_DNA"/>
</dbReference>
<evidence type="ECO:0000256" key="5">
    <source>
        <dbReference type="ARBA" id="ARBA00022801"/>
    </source>
</evidence>
<dbReference type="NCBIfam" id="NF004070">
    <property type="entry name" value="PRK05580.2-2"/>
    <property type="match status" value="1"/>
</dbReference>
<organism evidence="14 15">
    <name type="scientific">Candidatus Raskinella chloraquaticus</name>
    <dbReference type="NCBI Taxonomy" id="1951219"/>
    <lineage>
        <taxon>Bacteria</taxon>
        <taxon>Pseudomonadati</taxon>
        <taxon>Pseudomonadota</taxon>
        <taxon>Alphaproteobacteria</taxon>
        <taxon>Hyphomicrobiales</taxon>
        <taxon>Phreatobacteraceae</taxon>
        <taxon>Candidatus Raskinella</taxon>
    </lineage>
</organism>
<evidence type="ECO:0000256" key="12">
    <source>
        <dbReference type="HAMAP-Rule" id="MF_00983"/>
    </source>
</evidence>
<dbReference type="SMART" id="SM00490">
    <property type="entry name" value="HELICc"/>
    <property type="match status" value="1"/>
</dbReference>
<dbReference type="Gene3D" id="3.40.50.300">
    <property type="entry name" value="P-loop containing nucleotide triphosphate hydrolases"/>
    <property type="match status" value="2"/>
</dbReference>
<dbReference type="HAMAP" id="MF_00983">
    <property type="entry name" value="PriA"/>
    <property type="match status" value="1"/>
</dbReference>
<dbReference type="InterPro" id="IPR041222">
    <property type="entry name" value="PriA_3primeBD"/>
</dbReference>
<evidence type="ECO:0000256" key="9">
    <source>
        <dbReference type="ARBA" id="ARBA00023125"/>
    </source>
</evidence>
<dbReference type="RefSeq" id="WP_376803026.1">
    <property type="nucleotide sequence ID" value="NZ_DBNB01000037.1"/>
</dbReference>
<keyword evidence="5 12" id="KW-0378">Hydrolase</keyword>
<comment type="subunit">
    <text evidence="12">Component of the replication restart primosome.</text>
</comment>
<dbReference type="GO" id="GO:0006302">
    <property type="term" value="P:double-strand break repair"/>
    <property type="evidence" value="ECO:0007669"/>
    <property type="project" value="InterPro"/>
</dbReference>
<dbReference type="Pfam" id="PF17764">
    <property type="entry name" value="PriA_3primeBD"/>
    <property type="match status" value="1"/>
</dbReference>
<dbReference type="GO" id="GO:1990077">
    <property type="term" value="C:primosome complex"/>
    <property type="evidence" value="ECO:0007669"/>
    <property type="project" value="UniProtKB-UniRule"/>
</dbReference>
<comment type="catalytic activity">
    <reaction evidence="12">
        <text>Couples ATP hydrolysis with the unwinding of duplex DNA by translocating in the 3'-5' direction.</text>
        <dbReference type="EC" id="5.6.2.4"/>
    </reaction>
</comment>
<reference evidence="14 15" key="1">
    <citation type="journal article" date="2017" name="Water Res.">
        <title>Comammox in drinking water systems.</title>
        <authorList>
            <person name="Wang Y."/>
            <person name="Ma L."/>
            <person name="Mao Y."/>
            <person name="Jiang X."/>
            <person name="Xia Y."/>
            <person name="Yu K."/>
            <person name="Li B."/>
            <person name="Zhang T."/>
        </authorList>
    </citation>
    <scope>NUCLEOTIDE SEQUENCE [LARGE SCALE GENOMIC DNA]</scope>
    <source>
        <strain evidence="14">SG_bin8</strain>
    </source>
</reference>
<comment type="caution">
    <text evidence="14">The sequence shown here is derived from an EMBL/GenBank/DDBJ whole genome shotgun (WGS) entry which is preliminary data.</text>
</comment>
<gene>
    <name evidence="12" type="primary">priA</name>
    <name evidence="14" type="ORF">A4S15_07680</name>
</gene>
<keyword evidence="9 12" id="KW-0238">DNA-binding</keyword>
<dbReference type="EC" id="5.6.2.4" evidence="12"/>
<dbReference type="AlphaFoldDB" id="A0A1W9HZ25"/>
<feature type="binding site" evidence="12">
    <location>
        <position position="458"/>
    </location>
    <ligand>
        <name>Zn(2+)</name>
        <dbReference type="ChEBI" id="CHEBI:29105"/>
        <label>2</label>
    </ligand>
</feature>
<dbReference type="InterPro" id="IPR027417">
    <property type="entry name" value="P-loop_NTPase"/>
</dbReference>
<dbReference type="SMART" id="SM00487">
    <property type="entry name" value="DEXDc"/>
    <property type="match status" value="1"/>
</dbReference>
<evidence type="ECO:0000259" key="13">
    <source>
        <dbReference type="PROSITE" id="PS51192"/>
    </source>
</evidence>
<dbReference type="GO" id="GO:0016887">
    <property type="term" value="F:ATP hydrolysis activity"/>
    <property type="evidence" value="ECO:0007669"/>
    <property type="project" value="RHEA"/>
</dbReference>
<keyword evidence="3 12" id="KW-0479">Metal-binding</keyword>
<keyword evidence="1 12" id="KW-0639">Primosome</keyword>
<evidence type="ECO:0000256" key="4">
    <source>
        <dbReference type="ARBA" id="ARBA00022741"/>
    </source>
</evidence>
<keyword evidence="6 12" id="KW-0347">Helicase</keyword>
<dbReference type="PROSITE" id="PS51192">
    <property type="entry name" value="HELICASE_ATP_BIND_1"/>
    <property type="match status" value="1"/>
</dbReference>
<dbReference type="Pfam" id="PF18319">
    <property type="entry name" value="Zn_ribbon_PriA"/>
    <property type="match status" value="1"/>
</dbReference>
<dbReference type="PANTHER" id="PTHR30580">
    <property type="entry name" value="PRIMOSOMAL PROTEIN N"/>
    <property type="match status" value="1"/>
</dbReference>
<evidence type="ECO:0000256" key="7">
    <source>
        <dbReference type="ARBA" id="ARBA00022833"/>
    </source>
</evidence>
<feature type="binding site" evidence="12">
    <location>
        <position position="431"/>
    </location>
    <ligand>
        <name>Zn(2+)</name>
        <dbReference type="ChEBI" id="CHEBI:29105"/>
        <label>1</label>
    </ligand>
</feature>
<dbReference type="GO" id="GO:0005524">
    <property type="term" value="F:ATP binding"/>
    <property type="evidence" value="ECO:0007669"/>
    <property type="project" value="UniProtKB-UniRule"/>
</dbReference>
<keyword evidence="2 12" id="KW-0235">DNA replication</keyword>
<evidence type="ECO:0000256" key="8">
    <source>
        <dbReference type="ARBA" id="ARBA00022840"/>
    </source>
</evidence>
<feature type="binding site" evidence="12">
    <location>
        <position position="471"/>
    </location>
    <ligand>
        <name>Zn(2+)</name>
        <dbReference type="ChEBI" id="CHEBI:29105"/>
        <label>1</label>
    </ligand>
</feature>
<keyword evidence="8 12" id="KW-0067">ATP-binding</keyword>
<dbReference type="Proteomes" id="UP000192872">
    <property type="component" value="Unassembled WGS sequence"/>
</dbReference>
<dbReference type="Gene3D" id="3.40.1440.60">
    <property type="entry name" value="PriA, 3(prime) DNA-binding domain"/>
    <property type="match status" value="1"/>
</dbReference>
<accession>A0A1W9HZ25</accession>
<dbReference type="InterPro" id="IPR005259">
    <property type="entry name" value="PriA"/>
</dbReference>
<evidence type="ECO:0000256" key="10">
    <source>
        <dbReference type="ARBA" id="ARBA00023235"/>
    </source>
</evidence>
<feature type="domain" description="Helicase ATP-binding" evidence="13">
    <location>
        <begin position="204"/>
        <end position="370"/>
    </location>
</feature>
<dbReference type="InterPro" id="IPR011545">
    <property type="entry name" value="DEAD/DEAH_box_helicase_dom"/>
</dbReference>
<dbReference type="InterPro" id="IPR001650">
    <property type="entry name" value="Helicase_C-like"/>
</dbReference>
<dbReference type="Pfam" id="PF00270">
    <property type="entry name" value="DEAD"/>
    <property type="match status" value="1"/>
</dbReference>
<dbReference type="NCBIfam" id="TIGR00595">
    <property type="entry name" value="priA"/>
    <property type="match status" value="1"/>
</dbReference>
<dbReference type="STRING" id="1827387.A4S15_07680"/>
<dbReference type="InterPro" id="IPR040498">
    <property type="entry name" value="PriA_CRR"/>
</dbReference>
<evidence type="ECO:0000256" key="2">
    <source>
        <dbReference type="ARBA" id="ARBA00022705"/>
    </source>
</evidence>
<evidence type="ECO:0000256" key="6">
    <source>
        <dbReference type="ARBA" id="ARBA00022806"/>
    </source>
</evidence>
<dbReference type="GO" id="GO:0006270">
    <property type="term" value="P:DNA replication initiation"/>
    <property type="evidence" value="ECO:0007669"/>
    <property type="project" value="TreeGrafter"/>
</dbReference>
<sequence>MSDQPLHLVSVLLPLALERPYTYGAHQALAAGTLVEVPLGPRHVVGCVWDSAVDEIEAGRLRFVRGVIDAPPLPSGLRQLISWVARWTMAPLGMVLRLALRAHEAGEKTASPPKLLRWTGVEPAKTTAARQRVISLLSDRLARRKADIAGETGVSGAVIEALVKAGVLESIIAPRVPLPLPQADFMTPHFNEAQSLAASALRDMVAARRFSTTLLHGVTGSGKTEVYFEAIAATLRQGRQALVLVPEIALTGQFLDRFAGRFGARPVEWHSEVPAAQRPRLWRAAASGEAQVVVGARSALFLPFCALGLIVVDEEHDPAFKQEDGVAYHARDMAVVRGRIEHIPVVLASATPSLETYVNADRGRYHRIALAQRYGARALPHLKAIDLRRDPPAKGRWLSPVLVEALAGRLARGEQALLFLNRRGYAPLTLCRACGYRFGCPSCSAWLVDHRFRRELQCHHCGYAQPVPSACPSCGVADKLVGVGPGVERVAEELAERFPAARLSVLSSDMAGGLARLKSEIGAIERGEVDLIIGTQLVAKGHHFPGLTLVGIIDADIGLASGDPRAAERTFQLLHQVVGRAGRGEIAGEALVQTHAPEHPVMAALLTGDADLFLQREAEQRQLAGLPPFGRLASLLISGPDSAAARAHARALARAAPPDGAVRVLGPAEAPLALLRGRHRFRLLVKAPRAYDLQNYIQSWLAAAPKPSGRLRVSVDIDPQSFL</sequence>
<dbReference type="CDD" id="cd17929">
    <property type="entry name" value="DEXHc_priA"/>
    <property type="match status" value="1"/>
</dbReference>
<keyword evidence="10 12" id="KW-0413">Isomerase</keyword>
<dbReference type="InterPro" id="IPR014001">
    <property type="entry name" value="Helicase_ATP-bd"/>
</dbReference>
<evidence type="ECO:0000256" key="11">
    <source>
        <dbReference type="ARBA" id="ARBA00048988"/>
    </source>
</evidence>
<feature type="binding site" evidence="12">
    <location>
        <position position="461"/>
    </location>
    <ligand>
        <name>Zn(2+)</name>
        <dbReference type="ChEBI" id="CHEBI:29105"/>
        <label>2</label>
    </ligand>
</feature>
<protein>
    <recommendedName>
        <fullName evidence="12">Replication restart protein PriA</fullName>
    </recommendedName>
    <alternativeName>
        <fullName evidence="12">ATP-dependent DNA helicase PriA</fullName>
        <ecNumber evidence="12">5.6.2.4</ecNumber>
    </alternativeName>
    <alternativeName>
        <fullName evidence="12">DNA 3'-5' helicase PriA</fullName>
    </alternativeName>
</protein>
<comment type="cofactor">
    <cofactor evidence="12">
        <name>Zn(2+)</name>
        <dbReference type="ChEBI" id="CHEBI:29105"/>
    </cofactor>
    <text evidence="12">Binds 2 zinc ions per subunit.</text>
</comment>
<dbReference type="InterPro" id="IPR042115">
    <property type="entry name" value="PriA_3primeBD_sf"/>
</dbReference>
<evidence type="ECO:0000256" key="1">
    <source>
        <dbReference type="ARBA" id="ARBA00022515"/>
    </source>
</evidence>
<feature type="binding site" evidence="12">
    <location>
        <position position="474"/>
    </location>
    <ligand>
        <name>Zn(2+)</name>
        <dbReference type="ChEBI" id="CHEBI:29105"/>
        <label>1</label>
    </ligand>
</feature>
<evidence type="ECO:0000256" key="3">
    <source>
        <dbReference type="ARBA" id="ARBA00022723"/>
    </source>
</evidence>
<proteinExistence type="inferred from homology"/>
<dbReference type="GO" id="GO:0003677">
    <property type="term" value="F:DNA binding"/>
    <property type="evidence" value="ECO:0007669"/>
    <property type="project" value="UniProtKB-UniRule"/>
</dbReference>
<feature type="binding site" evidence="12">
    <location>
        <position position="443"/>
    </location>
    <ligand>
        <name>Zn(2+)</name>
        <dbReference type="ChEBI" id="CHEBI:29105"/>
        <label>2</label>
    </ligand>
</feature>
<dbReference type="Pfam" id="PF18074">
    <property type="entry name" value="PriA_C"/>
    <property type="match status" value="1"/>
</dbReference>
<keyword evidence="4 12" id="KW-0547">Nucleotide-binding</keyword>
<dbReference type="PANTHER" id="PTHR30580:SF0">
    <property type="entry name" value="PRIMOSOMAL PROTEIN N"/>
    <property type="match status" value="1"/>
</dbReference>
<dbReference type="SUPFAM" id="SSF161219">
    <property type="entry name" value="CHY zinc finger-like"/>
    <property type="match status" value="1"/>
</dbReference>
<keyword evidence="7 12" id="KW-0862">Zinc</keyword>
<feature type="binding site" evidence="12">
    <location>
        <position position="440"/>
    </location>
    <ligand>
        <name>Zn(2+)</name>
        <dbReference type="ChEBI" id="CHEBI:29105"/>
        <label>2</label>
    </ligand>
</feature>
<comment type="function">
    <text evidence="12">Initiates the restart of stalled replication forks, which reloads the replicative helicase on sites other than the origin of replication. Recognizes and binds to abandoned replication forks and remodels them to uncover a helicase loading site. Promotes assembly of the primosome at these replication forks.</text>
</comment>
<name>A0A1W9HZ25_9HYPH</name>
<dbReference type="GO" id="GO:0043138">
    <property type="term" value="F:3'-5' DNA helicase activity"/>
    <property type="evidence" value="ECO:0007669"/>
    <property type="project" value="UniProtKB-EC"/>
</dbReference>
<dbReference type="InterPro" id="IPR041236">
    <property type="entry name" value="PriA_C"/>
</dbReference>
<comment type="catalytic activity">
    <reaction evidence="11 12">
        <text>ATP + H2O = ADP + phosphate + H(+)</text>
        <dbReference type="Rhea" id="RHEA:13065"/>
        <dbReference type="ChEBI" id="CHEBI:15377"/>
        <dbReference type="ChEBI" id="CHEBI:15378"/>
        <dbReference type="ChEBI" id="CHEBI:30616"/>
        <dbReference type="ChEBI" id="CHEBI:43474"/>
        <dbReference type="ChEBI" id="CHEBI:456216"/>
        <dbReference type="EC" id="5.6.2.4"/>
    </reaction>
</comment>
<evidence type="ECO:0000313" key="14">
    <source>
        <dbReference type="EMBL" id="OQW52688.1"/>
    </source>
</evidence>
<dbReference type="FunFam" id="3.40.50.300:FF:000489">
    <property type="entry name" value="Primosome assembly protein PriA"/>
    <property type="match status" value="1"/>
</dbReference>
<dbReference type="GO" id="GO:0006269">
    <property type="term" value="P:DNA replication, synthesis of primer"/>
    <property type="evidence" value="ECO:0007669"/>
    <property type="project" value="UniProtKB-KW"/>
</dbReference>
<dbReference type="GO" id="GO:0006310">
    <property type="term" value="P:DNA recombination"/>
    <property type="evidence" value="ECO:0007669"/>
    <property type="project" value="InterPro"/>
</dbReference>
<dbReference type="GO" id="GO:0008270">
    <property type="term" value="F:zinc ion binding"/>
    <property type="evidence" value="ECO:0007669"/>
    <property type="project" value="UniProtKB-UniRule"/>
</dbReference>
<dbReference type="InterPro" id="IPR037274">
    <property type="entry name" value="Znf_CHY_sf"/>
</dbReference>
<evidence type="ECO:0000313" key="15">
    <source>
        <dbReference type="Proteomes" id="UP000192872"/>
    </source>
</evidence>
<comment type="similarity">
    <text evidence="12">Belongs to the helicase family. PriA subfamily.</text>
</comment>